<dbReference type="PANTHER" id="PTHR30136:SF24">
    <property type="entry name" value="HTH-TYPE TRANSCRIPTIONAL REPRESSOR ALLR"/>
    <property type="match status" value="1"/>
</dbReference>
<dbReference type="EMBL" id="UGVI01000001">
    <property type="protein sequence ID" value="SUE15425.1"/>
    <property type="molecule type" value="Genomic_DNA"/>
</dbReference>
<name>A0A379M204_9NOCA</name>
<accession>A0A379M204</accession>
<evidence type="ECO:0000259" key="4">
    <source>
        <dbReference type="PROSITE" id="PS51077"/>
    </source>
</evidence>
<evidence type="ECO:0000259" key="5">
    <source>
        <dbReference type="PROSITE" id="PS51078"/>
    </source>
</evidence>
<keyword evidence="7" id="KW-1185">Reference proteome</keyword>
<sequence>MSEPALSALLKEDFVTRTDDFPDAVIARIAGLLDEFHTGDHLTLSELSTRTGLPRSSAHRLLSQLAEYGWVSKRGKAYALGRTPLEWGALARKHDRLHRAANPVLHELHSATGLVVHLAVLDGGDVRYVDKVGRGPLALPSRIGGRQPAHRTALGKALLAHTRFDVVRPAPGGVPTVENLLPRNEIARIRERHIAHEREESTPGAACVAAPIGNGRTYVAALSVTGPVNTVDTVGLATPVRLAARAVWRALSPNESQHASGPASQRTSA</sequence>
<dbReference type="GO" id="GO:0003677">
    <property type="term" value="F:DNA binding"/>
    <property type="evidence" value="ECO:0007669"/>
    <property type="project" value="UniProtKB-KW"/>
</dbReference>
<reference evidence="6 7" key="1">
    <citation type="submission" date="2018-06" db="EMBL/GenBank/DDBJ databases">
        <authorList>
            <consortium name="Pathogen Informatics"/>
            <person name="Doyle S."/>
        </authorList>
    </citation>
    <scope>NUCLEOTIDE SEQUENCE [LARGE SCALE GENOMIC DNA]</scope>
    <source>
        <strain evidence="6 7">NCTC13296</strain>
    </source>
</reference>
<dbReference type="SUPFAM" id="SSF55781">
    <property type="entry name" value="GAF domain-like"/>
    <property type="match status" value="1"/>
</dbReference>
<dbReference type="GO" id="GO:0045892">
    <property type="term" value="P:negative regulation of DNA-templated transcription"/>
    <property type="evidence" value="ECO:0007669"/>
    <property type="project" value="TreeGrafter"/>
</dbReference>
<dbReference type="Gene3D" id="1.10.10.10">
    <property type="entry name" value="Winged helix-like DNA-binding domain superfamily/Winged helix DNA-binding domain"/>
    <property type="match status" value="1"/>
</dbReference>
<dbReference type="Pfam" id="PF01614">
    <property type="entry name" value="IclR_C"/>
    <property type="match status" value="1"/>
</dbReference>
<dbReference type="SMART" id="SM00346">
    <property type="entry name" value="HTH_ICLR"/>
    <property type="match status" value="1"/>
</dbReference>
<feature type="domain" description="HTH iclR-type" evidence="4">
    <location>
        <begin position="23"/>
        <end position="82"/>
    </location>
</feature>
<dbReference type="InterPro" id="IPR014757">
    <property type="entry name" value="Tscrpt_reg_IclR_C"/>
</dbReference>
<proteinExistence type="predicted"/>
<organism evidence="6 7">
    <name type="scientific">Rhodococcus gordoniae</name>
    <dbReference type="NCBI Taxonomy" id="223392"/>
    <lineage>
        <taxon>Bacteria</taxon>
        <taxon>Bacillati</taxon>
        <taxon>Actinomycetota</taxon>
        <taxon>Actinomycetes</taxon>
        <taxon>Mycobacteriales</taxon>
        <taxon>Nocardiaceae</taxon>
        <taxon>Rhodococcus</taxon>
    </lineage>
</organism>
<dbReference type="Gene3D" id="3.30.450.40">
    <property type="match status" value="1"/>
</dbReference>
<evidence type="ECO:0000256" key="1">
    <source>
        <dbReference type="ARBA" id="ARBA00023015"/>
    </source>
</evidence>
<dbReference type="GO" id="GO:0003700">
    <property type="term" value="F:DNA-binding transcription factor activity"/>
    <property type="evidence" value="ECO:0007669"/>
    <property type="project" value="TreeGrafter"/>
</dbReference>
<dbReference type="PROSITE" id="PS51078">
    <property type="entry name" value="ICLR_ED"/>
    <property type="match status" value="1"/>
</dbReference>
<evidence type="ECO:0000313" key="6">
    <source>
        <dbReference type="EMBL" id="SUE15425.1"/>
    </source>
</evidence>
<dbReference type="Pfam" id="PF09339">
    <property type="entry name" value="HTH_IclR"/>
    <property type="match status" value="1"/>
</dbReference>
<dbReference type="Proteomes" id="UP000254569">
    <property type="component" value="Unassembled WGS sequence"/>
</dbReference>
<dbReference type="InterPro" id="IPR050707">
    <property type="entry name" value="HTH_MetabolicPath_Reg"/>
</dbReference>
<dbReference type="InterPro" id="IPR029016">
    <property type="entry name" value="GAF-like_dom_sf"/>
</dbReference>
<keyword evidence="2" id="KW-0238">DNA-binding</keyword>
<dbReference type="InterPro" id="IPR036390">
    <property type="entry name" value="WH_DNA-bd_sf"/>
</dbReference>
<feature type="domain" description="IclR-ED" evidence="5">
    <location>
        <begin position="83"/>
        <end position="253"/>
    </location>
</feature>
<dbReference type="PROSITE" id="PS51077">
    <property type="entry name" value="HTH_ICLR"/>
    <property type="match status" value="1"/>
</dbReference>
<dbReference type="InterPro" id="IPR005471">
    <property type="entry name" value="Tscrpt_reg_IclR_N"/>
</dbReference>
<evidence type="ECO:0000313" key="7">
    <source>
        <dbReference type="Proteomes" id="UP000254569"/>
    </source>
</evidence>
<evidence type="ECO:0000256" key="2">
    <source>
        <dbReference type="ARBA" id="ARBA00023125"/>
    </source>
</evidence>
<dbReference type="SUPFAM" id="SSF46785">
    <property type="entry name" value="Winged helix' DNA-binding domain"/>
    <property type="match status" value="1"/>
</dbReference>
<gene>
    <name evidence="6" type="primary">kdgR_5</name>
    <name evidence="6" type="ORF">NCTC13296_02287</name>
</gene>
<dbReference type="InterPro" id="IPR036388">
    <property type="entry name" value="WH-like_DNA-bd_sf"/>
</dbReference>
<keyword evidence="1" id="KW-0805">Transcription regulation</keyword>
<protein>
    <submittedName>
        <fullName evidence="6">IclR family transcriptional regulator</fullName>
    </submittedName>
</protein>
<dbReference type="AlphaFoldDB" id="A0A379M204"/>
<keyword evidence="3" id="KW-0804">Transcription</keyword>
<dbReference type="PANTHER" id="PTHR30136">
    <property type="entry name" value="HELIX-TURN-HELIX TRANSCRIPTIONAL REGULATOR, ICLR FAMILY"/>
    <property type="match status" value="1"/>
</dbReference>
<evidence type="ECO:0000256" key="3">
    <source>
        <dbReference type="ARBA" id="ARBA00023163"/>
    </source>
</evidence>